<reference evidence="2 3" key="1">
    <citation type="submission" date="2019-03" db="EMBL/GenBank/DDBJ databases">
        <authorList>
            <person name="Nijsse B."/>
        </authorList>
    </citation>
    <scope>NUCLEOTIDE SEQUENCE [LARGE SCALE GENOMIC DNA]</scope>
    <source>
        <strain evidence="2">Desulfoluna butyratoxydans MSL71</strain>
    </source>
</reference>
<evidence type="ECO:0000313" key="2">
    <source>
        <dbReference type="EMBL" id="VFQ43830.1"/>
    </source>
</evidence>
<accession>A0A4U8YK29</accession>
<protein>
    <submittedName>
        <fullName evidence="2">Uncharacterized protein</fullName>
    </submittedName>
</protein>
<proteinExistence type="predicted"/>
<dbReference type="Proteomes" id="UP000507962">
    <property type="component" value="Unassembled WGS sequence"/>
</dbReference>
<sequence>MIYPGESDYAVTREGDNHSGNKLSRWLTLPPEAS</sequence>
<dbReference type="AlphaFoldDB" id="A0A4U8YK29"/>
<keyword evidence="3" id="KW-1185">Reference proteome</keyword>
<evidence type="ECO:0000313" key="3">
    <source>
        <dbReference type="Proteomes" id="UP000507962"/>
    </source>
</evidence>
<organism evidence="2 3">
    <name type="scientific">Desulfoluna butyratoxydans</name>
    <dbReference type="NCBI Taxonomy" id="231438"/>
    <lineage>
        <taxon>Bacteria</taxon>
        <taxon>Pseudomonadati</taxon>
        <taxon>Thermodesulfobacteriota</taxon>
        <taxon>Desulfobacteria</taxon>
        <taxon>Desulfobacterales</taxon>
        <taxon>Desulfolunaceae</taxon>
        <taxon>Desulfoluna</taxon>
    </lineage>
</organism>
<name>A0A4U8YK29_9BACT</name>
<evidence type="ECO:0000256" key="1">
    <source>
        <dbReference type="SAM" id="MobiDB-lite"/>
    </source>
</evidence>
<dbReference type="EMBL" id="CAADHO010000002">
    <property type="protein sequence ID" value="VFQ43830.1"/>
    <property type="molecule type" value="Genomic_DNA"/>
</dbReference>
<gene>
    <name evidence="2" type="ORF">MSL71_14710</name>
</gene>
<feature type="region of interest" description="Disordered" evidence="1">
    <location>
        <begin position="1"/>
        <end position="34"/>
    </location>
</feature>